<evidence type="ECO:0000256" key="4">
    <source>
        <dbReference type="ARBA" id="ARBA00022946"/>
    </source>
</evidence>
<organism evidence="8 9">
    <name type="scientific">Calicophoron daubneyi</name>
    <name type="common">Rumen fluke</name>
    <name type="synonym">Paramphistomum daubneyi</name>
    <dbReference type="NCBI Taxonomy" id="300641"/>
    <lineage>
        <taxon>Eukaryota</taxon>
        <taxon>Metazoa</taxon>
        <taxon>Spiralia</taxon>
        <taxon>Lophotrochozoa</taxon>
        <taxon>Platyhelminthes</taxon>
        <taxon>Trematoda</taxon>
        <taxon>Digenea</taxon>
        <taxon>Plagiorchiida</taxon>
        <taxon>Pronocephalata</taxon>
        <taxon>Paramphistomoidea</taxon>
        <taxon>Paramphistomidae</taxon>
        <taxon>Calicophoron</taxon>
    </lineage>
</organism>
<evidence type="ECO:0000256" key="7">
    <source>
        <dbReference type="SAM" id="MobiDB-lite"/>
    </source>
</evidence>
<feature type="compositionally biased region" description="Polar residues" evidence="7">
    <location>
        <begin position="49"/>
        <end position="58"/>
    </location>
</feature>
<dbReference type="GO" id="GO:0005743">
    <property type="term" value="C:mitochondrial inner membrane"/>
    <property type="evidence" value="ECO:0007669"/>
    <property type="project" value="UniProtKB-SubCell"/>
</dbReference>
<name>A0AAV2T5L7_CALDB</name>
<keyword evidence="4" id="KW-0809">Transit peptide</keyword>
<keyword evidence="6" id="KW-0472">Membrane</keyword>
<evidence type="ECO:0000256" key="6">
    <source>
        <dbReference type="ARBA" id="ARBA00023136"/>
    </source>
</evidence>
<dbReference type="InterPro" id="IPR018796">
    <property type="entry name" value="COA8"/>
</dbReference>
<evidence type="ECO:0000313" key="8">
    <source>
        <dbReference type="EMBL" id="CAL5131264.1"/>
    </source>
</evidence>
<keyword evidence="3" id="KW-0999">Mitochondrion inner membrane</keyword>
<dbReference type="EMBL" id="CAXLJL010000088">
    <property type="protein sequence ID" value="CAL5131264.1"/>
    <property type="molecule type" value="Genomic_DNA"/>
</dbReference>
<comment type="subcellular location">
    <subcellularLocation>
        <location evidence="1">Mitochondrion inner membrane</location>
        <topology evidence="1">Peripheral membrane protein</topology>
        <orientation evidence="1">Matrix side</orientation>
    </subcellularLocation>
</comment>
<comment type="caution">
    <text evidence="8">The sequence shown here is derived from an EMBL/GenBank/DDBJ whole genome shotgun (WGS) entry which is preliminary data.</text>
</comment>
<feature type="region of interest" description="Disordered" evidence="7">
    <location>
        <begin position="41"/>
        <end position="79"/>
    </location>
</feature>
<gene>
    <name evidence="8" type="ORF">CDAUBV1_LOCUS3693</name>
</gene>
<accession>A0AAV2T5L7</accession>
<evidence type="ECO:0000256" key="1">
    <source>
        <dbReference type="ARBA" id="ARBA00004443"/>
    </source>
</evidence>
<evidence type="ECO:0000256" key="3">
    <source>
        <dbReference type="ARBA" id="ARBA00022792"/>
    </source>
</evidence>
<evidence type="ECO:0008006" key="10">
    <source>
        <dbReference type="Google" id="ProtNLM"/>
    </source>
</evidence>
<comment type="similarity">
    <text evidence="2">Belongs to the COA8 family.</text>
</comment>
<dbReference type="PANTHER" id="PTHR31107:SF2">
    <property type="entry name" value="CYTOCHROME C OXIDASE ASSEMBLY FACTOR 8"/>
    <property type="match status" value="1"/>
</dbReference>
<dbReference type="PANTHER" id="PTHR31107">
    <property type="entry name" value="APOPTOGENIC PROTEIN 1, MITOCHONDRIAL"/>
    <property type="match status" value="1"/>
</dbReference>
<evidence type="ECO:0000313" key="9">
    <source>
        <dbReference type="Proteomes" id="UP001497525"/>
    </source>
</evidence>
<protein>
    <recommendedName>
        <fullName evidence="10">Apoptogenic protein 1, mitochondrial</fullName>
    </recommendedName>
</protein>
<evidence type="ECO:0000256" key="5">
    <source>
        <dbReference type="ARBA" id="ARBA00023128"/>
    </source>
</evidence>
<sequence>MRFLYQCPIFVLSRWPCVTRIFEEPVLVGACHLSTAIDQELNPRHGQTRPKTVQSVEPRSSHKKPLSNIRPLHFPPNKDETSLERKYRQYYQDTWKFLDEYWAEHNSRLKEAKDNFLEERYREKLPLSPDQEKELSTDLAEFHSRFLLENKSAQLRFNLVWYRRIAYTVWLSLLVDLQRIFRRLRSWKTGR</sequence>
<keyword evidence="5" id="KW-0496">Mitochondrion</keyword>
<dbReference type="Proteomes" id="UP001497525">
    <property type="component" value="Unassembled WGS sequence"/>
</dbReference>
<dbReference type="Pfam" id="PF10231">
    <property type="entry name" value="COA8"/>
    <property type="match status" value="1"/>
</dbReference>
<dbReference type="GO" id="GO:0097193">
    <property type="term" value="P:intrinsic apoptotic signaling pathway"/>
    <property type="evidence" value="ECO:0007669"/>
    <property type="project" value="InterPro"/>
</dbReference>
<proteinExistence type="inferred from homology"/>
<evidence type="ECO:0000256" key="2">
    <source>
        <dbReference type="ARBA" id="ARBA00005453"/>
    </source>
</evidence>
<reference evidence="8" key="1">
    <citation type="submission" date="2024-06" db="EMBL/GenBank/DDBJ databases">
        <authorList>
            <person name="Liu X."/>
            <person name="Lenzi L."/>
            <person name="Haldenby T S."/>
            <person name="Uol C."/>
        </authorList>
    </citation>
    <scope>NUCLEOTIDE SEQUENCE</scope>
</reference>
<dbReference type="AlphaFoldDB" id="A0AAV2T5L7"/>